<keyword evidence="4" id="KW-1185">Reference proteome</keyword>
<accession>A0AAV3U3L7</accession>
<sequence>MGYKRNSSLLKERMRGKWLAAFSALAGQQLAPAMSKLGENVTCPIDGDIEGFRLFKDANETGGGVKQNRLSDGVYPDGITLLMEVLGRPFTEVFDNLVDWLDGPGKRSDNALYDADIRSMPATERRQTKKTVDNESDMREWLNNLWRHSVRLDDSKAVVARTYLEGRHIVDAALSSKDLRFNPALTFKDSDGNFVGKYPGLMALVRDNDGVPVALHRTFLTKTGDKLRLDDHTPARKQTPAVSNSKGRVVCLAPPVNGVLGLAEGIETSLSVMQATKVPVWSCLSAAMMSQFVPPNGVHTLMIFVDVDRNGAGQKAATGLAEKLASRGIRVIPMVPLLKRDVSQKSIDWADQLDADLQHGTHGMAVVTTAFNNAII</sequence>
<comment type="caution">
    <text evidence="3">The sequence shown here is derived from an EMBL/GenBank/DDBJ whole genome shotgun (WGS) entry which is preliminary data.</text>
</comment>
<dbReference type="Pfam" id="PF13362">
    <property type="entry name" value="Toprim_3"/>
    <property type="match status" value="1"/>
</dbReference>
<proteinExistence type="predicted"/>
<dbReference type="CDD" id="cd01029">
    <property type="entry name" value="TOPRIM_primases"/>
    <property type="match status" value="1"/>
</dbReference>
<evidence type="ECO:0000259" key="2">
    <source>
        <dbReference type="Pfam" id="PF23639"/>
    </source>
</evidence>
<organism evidence="3 4">
    <name type="scientific">Halioxenophilus aromaticivorans</name>
    <dbReference type="NCBI Taxonomy" id="1306992"/>
    <lineage>
        <taxon>Bacteria</taxon>
        <taxon>Pseudomonadati</taxon>
        <taxon>Pseudomonadota</taxon>
        <taxon>Gammaproteobacteria</taxon>
        <taxon>Alteromonadales</taxon>
        <taxon>Alteromonadaceae</taxon>
        <taxon>Halioxenophilus</taxon>
    </lineage>
</organism>
<evidence type="ECO:0000313" key="4">
    <source>
        <dbReference type="Proteomes" id="UP001409585"/>
    </source>
</evidence>
<feature type="domain" description="DUF7146" evidence="2">
    <location>
        <begin position="138"/>
        <end position="243"/>
    </location>
</feature>
<evidence type="ECO:0000259" key="1">
    <source>
        <dbReference type="Pfam" id="PF13362"/>
    </source>
</evidence>
<dbReference type="AlphaFoldDB" id="A0AAV3U3L7"/>
<name>A0AAV3U3L7_9ALTE</name>
<feature type="domain" description="Toprim" evidence="1">
    <location>
        <begin position="260"/>
        <end position="354"/>
    </location>
</feature>
<evidence type="ECO:0000313" key="3">
    <source>
        <dbReference type="EMBL" id="GAA4946466.1"/>
    </source>
</evidence>
<dbReference type="InterPro" id="IPR034154">
    <property type="entry name" value="TOPRIM_DnaG/twinkle"/>
</dbReference>
<dbReference type="InterPro" id="IPR006171">
    <property type="entry name" value="TOPRIM_dom"/>
</dbReference>
<dbReference type="Proteomes" id="UP001409585">
    <property type="component" value="Unassembled WGS sequence"/>
</dbReference>
<reference evidence="4" key="1">
    <citation type="journal article" date="2019" name="Int. J. Syst. Evol. Microbiol.">
        <title>The Global Catalogue of Microorganisms (GCM) 10K type strain sequencing project: providing services to taxonomists for standard genome sequencing and annotation.</title>
        <authorList>
            <consortium name="The Broad Institute Genomics Platform"/>
            <consortium name="The Broad Institute Genome Sequencing Center for Infectious Disease"/>
            <person name="Wu L."/>
            <person name="Ma J."/>
        </authorList>
    </citation>
    <scope>NUCLEOTIDE SEQUENCE [LARGE SCALE GENOMIC DNA]</scope>
    <source>
        <strain evidence="4">JCM 19134</strain>
    </source>
</reference>
<gene>
    <name evidence="3" type="ORF">GCM10025791_27320</name>
</gene>
<dbReference type="InterPro" id="IPR055570">
    <property type="entry name" value="DUF7146"/>
</dbReference>
<dbReference type="Pfam" id="PF23639">
    <property type="entry name" value="DUF7146"/>
    <property type="match status" value="1"/>
</dbReference>
<protein>
    <submittedName>
        <fullName evidence="3">Toprim domain-containing protein</fullName>
    </submittedName>
</protein>
<dbReference type="EMBL" id="BAABLX010000025">
    <property type="protein sequence ID" value="GAA4946466.1"/>
    <property type="molecule type" value="Genomic_DNA"/>
</dbReference>
<dbReference type="RefSeq" id="WP_345423155.1">
    <property type="nucleotide sequence ID" value="NZ_AP031496.1"/>
</dbReference>